<dbReference type="Proteomes" id="UP000253846">
    <property type="component" value="Unassembled WGS sequence"/>
</dbReference>
<dbReference type="AlphaFoldDB" id="A0A336NCJ1"/>
<reference evidence="1 2" key="1">
    <citation type="submission" date="2018-06" db="EMBL/GenBank/DDBJ databases">
        <authorList>
            <consortium name="Pathogen Informatics"/>
            <person name="Doyle S."/>
        </authorList>
    </citation>
    <scope>NUCLEOTIDE SEQUENCE [LARGE SCALE GENOMIC DNA]</scope>
    <source>
        <strain evidence="1 2">NCTC12860</strain>
    </source>
</reference>
<name>A0A336NCJ1_BARGR</name>
<dbReference type="EMBL" id="UFTD01000001">
    <property type="protein sequence ID" value="SSZ39263.1"/>
    <property type="molecule type" value="Genomic_DNA"/>
</dbReference>
<protein>
    <submittedName>
        <fullName evidence="1">Uncharacterized protein</fullName>
    </submittedName>
</protein>
<gene>
    <name evidence="1" type="ORF">NCTC12860_00467</name>
</gene>
<accession>A0A336NCJ1</accession>
<organism evidence="1 2">
    <name type="scientific">Bartonella grahamii</name>
    <dbReference type="NCBI Taxonomy" id="33045"/>
    <lineage>
        <taxon>Bacteria</taxon>
        <taxon>Pseudomonadati</taxon>
        <taxon>Pseudomonadota</taxon>
        <taxon>Alphaproteobacteria</taxon>
        <taxon>Hyphomicrobiales</taxon>
        <taxon>Bartonellaceae</taxon>
        <taxon>Bartonella</taxon>
    </lineage>
</organism>
<evidence type="ECO:0000313" key="2">
    <source>
        <dbReference type="Proteomes" id="UP000253846"/>
    </source>
</evidence>
<proteinExistence type="predicted"/>
<sequence>MNYNAIEASVLLNAIEDIHHTLSFGIMGNDGKKSLQSQDLEENKKVHLINGLLQHMAACSMIQAFV</sequence>
<evidence type="ECO:0000313" key="1">
    <source>
        <dbReference type="EMBL" id="SSZ39263.1"/>
    </source>
</evidence>